<protein>
    <submittedName>
        <fullName evidence="1">Uncharacterized protein</fullName>
    </submittedName>
</protein>
<accession>A0A2P7QZY7</accession>
<keyword evidence="2" id="KW-1185">Reference proteome</keyword>
<proteinExistence type="predicted"/>
<evidence type="ECO:0000313" key="2">
    <source>
        <dbReference type="Proteomes" id="UP000241167"/>
    </source>
</evidence>
<dbReference type="OrthoDB" id="5540942at2"/>
<reference evidence="1 2" key="1">
    <citation type="submission" date="2018-03" db="EMBL/GenBank/DDBJ databases">
        <title>The draft genome of Sphingosinicella sp. GL-C-18.</title>
        <authorList>
            <person name="Liu L."/>
            <person name="Li L."/>
            <person name="Liang L."/>
            <person name="Zhang X."/>
            <person name="Wang T."/>
        </authorList>
    </citation>
    <scope>NUCLEOTIDE SEQUENCE [LARGE SCALE GENOMIC DNA]</scope>
    <source>
        <strain evidence="1 2">GL-C-18</strain>
    </source>
</reference>
<dbReference type="AlphaFoldDB" id="A0A2P7QZY7"/>
<name>A0A2P7QZY7_9SPHN</name>
<evidence type="ECO:0000313" key="1">
    <source>
        <dbReference type="EMBL" id="PSJ43506.1"/>
    </source>
</evidence>
<sequence length="128" mass="13663">MFVTLAAGLAATATQMPNAERARILDVAREPVAKRLGKSVAFVVRTLERQGDWAFLIAAMQDGSGRPISFTGTPLASAEAQGMISKDYAALLRLNGGQWRVVDTAVGPTDVAWADWPEKHGAPKALFP</sequence>
<organism evidence="1 2">
    <name type="scientific">Allosphingosinicella deserti</name>
    <dbReference type="NCBI Taxonomy" id="2116704"/>
    <lineage>
        <taxon>Bacteria</taxon>
        <taxon>Pseudomonadati</taxon>
        <taxon>Pseudomonadota</taxon>
        <taxon>Alphaproteobacteria</taxon>
        <taxon>Sphingomonadales</taxon>
        <taxon>Sphingomonadaceae</taxon>
        <taxon>Allosphingosinicella</taxon>
    </lineage>
</organism>
<dbReference type="Proteomes" id="UP000241167">
    <property type="component" value="Unassembled WGS sequence"/>
</dbReference>
<dbReference type="EMBL" id="PXYI01000001">
    <property type="protein sequence ID" value="PSJ43506.1"/>
    <property type="molecule type" value="Genomic_DNA"/>
</dbReference>
<comment type="caution">
    <text evidence="1">The sequence shown here is derived from an EMBL/GenBank/DDBJ whole genome shotgun (WGS) entry which is preliminary data.</text>
</comment>
<dbReference type="RefSeq" id="WP_106511529.1">
    <property type="nucleotide sequence ID" value="NZ_PXYI01000001.1"/>
</dbReference>
<gene>
    <name evidence="1" type="ORF">C7I55_03890</name>
</gene>